<feature type="domain" description="Ubinuclein middle" evidence="4">
    <location>
        <begin position="177"/>
        <end position="440"/>
    </location>
</feature>
<organism evidence="5 6">
    <name type="scientific">Athelia psychrophila</name>
    <dbReference type="NCBI Taxonomy" id="1759441"/>
    <lineage>
        <taxon>Eukaryota</taxon>
        <taxon>Fungi</taxon>
        <taxon>Dikarya</taxon>
        <taxon>Basidiomycota</taxon>
        <taxon>Agaricomycotina</taxon>
        <taxon>Agaricomycetes</taxon>
        <taxon>Agaricomycetidae</taxon>
        <taxon>Atheliales</taxon>
        <taxon>Atheliaceae</taxon>
        <taxon>Athelia</taxon>
    </lineage>
</organism>
<feature type="domain" description="Hpc2-related" evidence="3">
    <location>
        <begin position="48"/>
        <end position="92"/>
    </location>
</feature>
<dbReference type="STRING" id="436010.A0A166VUE1"/>
<dbReference type="InterPro" id="IPR014840">
    <property type="entry name" value="HRD"/>
</dbReference>
<dbReference type="AlphaFoldDB" id="A0A166VUE1"/>
<evidence type="ECO:0000313" key="6">
    <source>
        <dbReference type="Proteomes" id="UP000076532"/>
    </source>
</evidence>
<evidence type="ECO:0008006" key="7">
    <source>
        <dbReference type="Google" id="ProtNLM"/>
    </source>
</evidence>
<evidence type="ECO:0000313" key="5">
    <source>
        <dbReference type="EMBL" id="KZP33073.1"/>
    </source>
</evidence>
<protein>
    <recommendedName>
        <fullName evidence="7">Ubinuclein middle domain-containing protein</fullName>
    </recommendedName>
</protein>
<sequence length="458" mass="50589">MARDSGQRPPTPVRVIKPDLSDSESEKEKEAGEKEADEGKPAAKARKKRKSAAAEYYDVHDPFIDDSELALDERTYFAQTKQQGFYVSSGEVALLKDKTPRKPKPKSRKSNANPDVPSISAAGPSALGTKDSPIALGEDGEDQDGNDEDEGGKVGQKRKRYSTVWENGKKRRVVNQNDFHPDVQQAVEELKLARDKEDWNTKGKFPPGIKPLLAQVSLKAVELDEYDEHFFNLMATLFPYNKFTITKLIKRTIFQDHVNLLNQRQAVLLEQLAAVTKEGFARAQEEHEKTVAQWETRQAKLKEAGESAFGAPGLVAPTTSISARQSTDAEEADGMDVDAPPASQMENGAASAMGGLSAAGKGDKGEPHPPSKKYRMTDQIKTIVWQLVTLSNECCRLENEKNLLEGTPTQVSEQGLRKNLYQKIVAAFPEGWMSSGQISRDVSAMKKKLEKEAMDNEA</sequence>
<feature type="compositionally biased region" description="Basic and acidic residues" evidence="2">
    <location>
        <begin position="16"/>
        <end position="41"/>
    </location>
</feature>
<feature type="compositionally biased region" description="Low complexity" evidence="2">
    <location>
        <begin position="348"/>
        <end position="360"/>
    </location>
</feature>
<accession>A0A166VUE1</accession>
<dbReference type="Proteomes" id="UP000076532">
    <property type="component" value="Unassembled WGS sequence"/>
</dbReference>
<evidence type="ECO:0000256" key="2">
    <source>
        <dbReference type="SAM" id="MobiDB-lite"/>
    </source>
</evidence>
<dbReference type="EMBL" id="KV417483">
    <property type="protein sequence ID" value="KZP33073.1"/>
    <property type="molecule type" value="Genomic_DNA"/>
</dbReference>
<dbReference type="OrthoDB" id="5576775at2759"/>
<evidence type="ECO:0000259" key="4">
    <source>
        <dbReference type="Pfam" id="PF14075"/>
    </source>
</evidence>
<keyword evidence="6" id="KW-1185">Reference proteome</keyword>
<proteinExistence type="predicted"/>
<evidence type="ECO:0000256" key="1">
    <source>
        <dbReference type="ARBA" id="ARBA00022553"/>
    </source>
</evidence>
<dbReference type="InterPro" id="IPR026947">
    <property type="entry name" value="UBN_middle_dom"/>
</dbReference>
<dbReference type="Pfam" id="PF08729">
    <property type="entry name" value="HUN"/>
    <property type="match status" value="1"/>
</dbReference>
<feature type="region of interest" description="Disordered" evidence="2">
    <location>
        <begin position="88"/>
        <end position="161"/>
    </location>
</feature>
<feature type="compositionally biased region" description="Acidic residues" evidence="2">
    <location>
        <begin position="138"/>
        <end position="150"/>
    </location>
</feature>
<keyword evidence="1" id="KW-0597">Phosphoprotein</keyword>
<feature type="region of interest" description="Disordered" evidence="2">
    <location>
        <begin position="1"/>
        <end position="49"/>
    </location>
</feature>
<name>A0A166VUE1_9AGAM</name>
<gene>
    <name evidence="5" type="ORF">FIBSPDRAFT_847681</name>
</gene>
<evidence type="ECO:0000259" key="3">
    <source>
        <dbReference type="Pfam" id="PF08729"/>
    </source>
</evidence>
<feature type="region of interest" description="Disordered" evidence="2">
    <location>
        <begin position="322"/>
        <end position="374"/>
    </location>
</feature>
<reference evidence="5 6" key="1">
    <citation type="journal article" date="2016" name="Mol. Biol. Evol.">
        <title>Comparative Genomics of Early-Diverging Mushroom-Forming Fungi Provides Insights into the Origins of Lignocellulose Decay Capabilities.</title>
        <authorList>
            <person name="Nagy L.G."/>
            <person name="Riley R."/>
            <person name="Tritt A."/>
            <person name="Adam C."/>
            <person name="Daum C."/>
            <person name="Floudas D."/>
            <person name="Sun H."/>
            <person name="Yadav J.S."/>
            <person name="Pangilinan J."/>
            <person name="Larsson K.H."/>
            <person name="Matsuura K."/>
            <person name="Barry K."/>
            <person name="Labutti K."/>
            <person name="Kuo R."/>
            <person name="Ohm R.A."/>
            <person name="Bhattacharya S.S."/>
            <person name="Shirouzu T."/>
            <person name="Yoshinaga Y."/>
            <person name="Martin F.M."/>
            <person name="Grigoriev I.V."/>
            <person name="Hibbett D.S."/>
        </authorList>
    </citation>
    <scope>NUCLEOTIDE SEQUENCE [LARGE SCALE GENOMIC DNA]</scope>
    <source>
        <strain evidence="5 6">CBS 109695</strain>
    </source>
</reference>
<dbReference type="Pfam" id="PF14075">
    <property type="entry name" value="UBN_AB"/>
    <property type="match status" value="1"/>
</dbReference>